<sequence>MQADTATSTIFLAVQVILPNNYPQITVSSVFIYVEFDESETNVRIFAKPPSGQCCEQSLEEAVWQGRDPDVVECDQSRSIRTWISILISDCGCLVLACTMVIFTLCRAISGISDLLALFIGALQILFVDFFQPPNYSSSSSLFQTTCHACNE</sequence>
<feature type="transmembrane region" description="Helical" evidence="1">
    <location>
        <begin position="83"/>
        <end position="103"/>
    </location>
</feature>
<dbReference type="AlphaFoldDB" id="A0A0V1MDM5"/>
<feature type="transmembrane region" description="Helical" evidence="1">
    <location>
        <begin position="115"/>
        <end position="132"/>
    </location>
</feature>
<organism evidence="2 3">
    <name type="scientific">Trichinella papuae</name>
    <dbReference type="NCBI Taxonomy" id="268474"/>
    <lineage>
        <taxon>Eukaryota</taxon>
        <taxon>Metazoa</taxon>
        <taxon>Ecdysozoa</taxon>
        <taxon>Nematoda</taxon>
        <taxon>Enoplea</taxon>
        <taxon>Dorylaimia</taxon>
        <taxon>Trichinellida</taxon>
        <taxon>Trichinellidae</taxon>
        <taxon>Trichinella</taxon>
    </lineage>
</organism>
<reference evidence="2 3" key="1">
    <citation type="submission" date="2015-01" db="EMBL/GenBank/DDBJ databases">
        <title>Evolution of Trichinella species and genotypes.</title>
        <authorList>
            <person name="Korhonen P.K."/>
            <person name="Edoardo P."/>
            <person name="Giuseppe L.R."/>
            <person name="Gasser R.B."/>
        </authorList>
    </citation>
    <scope>NUCLEOTIDE SEQUENCE [LARGE SCALE GENOMIC DNA]</scope>
    <source>
        <strain evidence="2">ISS1980</strain>
    </source>
</reference>
<proteinExistence type="predicted"/>
<name>A0A0V1MDM5_9BILA</name>
<comment type="caution">
    <text evidence="2">The sequence shown here is derived from an EMBL/GenBank/DDBJ whole genome shotgun (WGS) entry which is preliminary data.</text>
</comment>
<keyword evidence="1" id="KW-0472">Membrane</keyword>
<gene>
    <name evidence="2" type="ORF">T10_13504</name>
</gene>
<dbReference type="Proteomes" id="UP000054843">
    <property type="component" value="Unassembled WGS sequence"/>
</dbReference>
<accession>A0A0V1MDM5</accession>
<keyword evidence="1" id="KW-1133">Transmembrane helix</keyword>
<dbReference type="EMBL" id="JYDO01000126">
    <property type="protein sequence ID" value="KRZ69849.1"/>
    <property type="molecule type" value="Genomic_DNA"/>
</dbReference>
<evidence type="ECO:0000313" key="3">
    <source>
        <dbReference type="Proteomes" id="UP000054843"/>
    </source>
</evidence>
<keyword evidence="1" id="KW-0812">Transmembrane</keyword>
<keyword evidence="3" id="KW-1185">Reference proteome</keyword>
<evidence type="ECO:0000313" key="2">
    <source>
        <dbReference type="EMBL" id="KRZ69849.1"/>
    </source>
</evidence>
<protein>
    <submittedName>
        <fullName evidence="2">Uncharacterized protein</fullName>
    </submittedName>
</protein>
<evidence type="ECO:0000256" key="1">
    <source>
        <dbReference type="SAM" id="Phobius"/>
    </source>
</evidence>